<evidence type="ECO:0000256" key="1">
    <source>
        <dbReference type="ARBA" id="ARBA00004141"/>
    </source>
</evidence>
<comment type="subcellular location">
    <subcellularLocation>
        <location evidence="1">Membrane</location>
        <topology evidence="1">Multi-pass membrane protein</topology>
    </subcellularLocation>
</comment>
<name>A0A4R8V308_9MICO</name>
<dbReference type="InterPro" id="IPR007016">
    <property type="entry name" value="O-antigen_ligase-rel_domated"/>
</dbReference>
<keyword evidence="2 5" id="KW-0812">Transmembrane</keyword>
<sequence>MRPGWWWQLSFEVRSNNTAVHPAPVPPPRTRAGRFVAQAPPIVNKFIAVVVLVIVAMRLDIDQGVTVGAVACVALFPVWFPVLRQYWGARLFLLAGVIAIGSGIWLTALSAPTHDTSLGQAFGLIAGLVGLLSGVGFVLWARTVLPDSQIAIWFGAGILLGVSPTSELYAENPWRFGYSVALTILLLGITLQLRRRWLELAVALLLTVVATVTDARSTFAFMLLTVLLVAWQMRPTRPTRGKSALRALLGLGALALIVFNVIQALILDGALGEATQQRTLAQLEETGSLILGGRPELTATIALMQHQPWGFGVGIAPNPEDILAAKTGMASINYDPNNGYVENYMFGGHVELHSIIGDFWAGFGLPGLLLALIILVLIVRSIGVHVAANTASAVLLYLGVKAVWFLFFGPFFSSSVLLVLVLGLLITRRVPTETDAALLRPTLPGATPVRFRQ</sequence>
<dbReference type="RefSeq" id="WP_134501711.1">
    <property type="nucleotide sequence ID" value="NZ_SOEY01000007.1"/>
</dbReference>
<evidence type="ECO:0000256" key="5">
    <source>
        <dbReference type="SAM" id="Phobius"/>
    </source>
</evidence>
<feature type="transmembrane region" description="Helical" evidence="5">
    <location>
        <begin position="65"/>
        <end position="84"/>
    </location>
</feature>
<reference evidence="7 8" key="1">
    <citation type="submission" date="2019-03" db="EMBL/GenBank/DDBJ databases">
        <title>Genomics of glacier-inhabiting Cryobacterium strains.</title>
        <authorList>
            <person name="Liu Q."/>
            <person name="Xin Y.-H."/>
        </authorList>
    </citation>
    <scope>NUCLEOTIDE SEQUENCE [LARGE SCALE GENOMIC DNA]</scope>
    <source>
        <strain evidence="7 8">HLT2-23</strain>
    </source>
</reference>
<feature type="transmembrane region" description="Helical" evidence="5">
    <location>
        <begin position="243"/>
        <end position="267"/>
    </location>
</feature>
<evidence type="ECO:0000259" key="6">
    <source>
        <dbReference type="Pfam" id="PF04932"/>
    </source>
</evidence>
<evidence type="ECO:0000256" key="4">
    <source>
        <dbReference type="ARBA" id="ARBA00023136"/>
    </source>
</evidence>
<protein>
    <recommendedName>
        <fullName evidence="6">O-antigen ligase-related domain-containing protein</fullName>
    </recommendedName>
</protein>
<comment type="caution">
    <text evidence="7">The sequence shown here is derived from an EMBL/GenBank/DDBJ whole genome shotgun (WGS) entry which is preliminary data.</text>
</comment>
<feature type="transmembrane region" description="Helical" evidence="5">
    <location>
        <begin position="150"/>
        <end position="170"/>
    </location>
</feature>
<feature type="transmembrane region" description="Helical" evidence="5">
    <location>
        <begin position="200"/>
        <end position="231"/>
    </location>
</feature>
<keyword evidence="3 5" id="KW-1133">Transmembrane helix</keyword>
<evidence type="ECO:0000313" key="8">
    <source>
        <dbReference type="Proteomes" id="UP000298173"/>
    </source>
</evidence>
<dbReference type="OrthoDB" id="5181551at2"/>
<evidence type="ECO:0000313" key="7">
    <source>
        <dbReference type="EMBL" id="TFB75813.1"/>
    </source>
</evidence>
<keyword evidence="4 5" id="KW-0472">Membrane</keyword>
<feature type="transmembrane region" description="Helical" evidence="5">
    <location>
        <begin position="121"/>
        <end position="141"/>
    </location>
</feature>
<proteinExistence type="predicted"/>
<feature type="transmembrane region" description="Helical" evidence="5">
    <location>
        <begin position="359"/>
        <end position="382"/>
    </location>
</feature>
<evidence type="ECO:0000256" key="2">
    <source>
        <dbReference type="ARBA" id="ARBA00022692"/>
    </source>
</evidence>
<gene>
    <name evidence="7" type="ORF">E3O06_03975</name>
</gene>
<feature type="transmembrane region" description="Helical" evidence="5">
    <location>
        <begin position="402"/>
        <end position="426"/>
    </location>
</feature>
<accession>A0A4R8V308</accession>
<organism evidence="7 8">
    <name type="scientific">Cryobacterium glaciale</name>
    <dbReference type="NCBI Taxonomy" id="1259145"/>
    <lineage>
        <taxon>Bacteria</taxon>
        <taxon>Bacillati</taxon>
        <taxon>Actinomycetota</taxon>
        <taxon>Actinomycetes</taxon>
        <taxon>Micrococcales</taxon>
        <taxon>Microbacteriaceae</taxon>
        <taxon>Cryobacterium</taxon>
    </lineage>
</organism>
<feature type="transmembrane region" description="Helical" evidence="5">
    <location>
        <begin position="176"/>
        <end position="193"/>
    </location>
</feature>
<keyword evidence="8" id="KW-1185">Reference proteome</keyword>
<dbReference type="Pfam" id="PF04932">
    <property type="entry name" value="Wzy_C"/>
    <property type="match status" value="1"/>
</dbReference>
<dbReference type="AlphaFoldDB" id="A0A4R8V308"/>
<dbReference type="GO" id="GO:0016020">
    <property type="term" value="C:membrane"/>
    <property type="evidence" value="ECO:0007669"/>
    <property type="project" value="UniProtKB-SubCell"/>
</dbReference>
<feature type="domain" description="O-antigen ligase-related" evidence="6">
    <location>
        <begin position="202"/>
        <end position="371"/>
    </location>
</feature>
<feature type="transmembrane region" description="Helical" evidence="5">
    <location>
        <begin position="42"/>
        <end position="59"/>
    </location>
</feature>
<evidence type="ECO:0000256" key="3">
    <source>
        <dbReference type="ARBA" id="ARBA00022989"/>
    </source>
</evidence>
<dbReference type="Proteomes" id="UP000298173">
    <property type="component" value="Unassembled WGS sequence"/>
</dbReference>
<feature type="transmembrane region" description="Helical" evidence="5">
    <location>
        <begin position="91"/>
        <end position="109"/>
    </location>
</feature>
<dbReference type="EMBL" id="SOEY01000007">
    <property type="protein sequence ID" value="TFB75813.1"/>
    <property type="molecule type" value="Genomic_DNA"/>
</dbReference>